<feature type="region of interest" description="Disordered" evidence="1">
    <location>
        <begin position="1"/>
        <end position="33"/>
    </location>
</feature>
<dbReference type="EMBL" id="CM008046">
    <property type="protein sequence ID" value="PVH67060.1"/>
    <property type="molecule type" value="Genomic_DNA"/>
</dbReference>
<protein>
    <submittedName>
        <fullName evidence="2">Uncharacterized protein</fullName>
    </submittedName>
</protein>
<evidence type="ECO:0000256" key="1">
    <source>
        <dbReference type="SAM" id="MobiDB-lite"/>
    </source>
</evidence>
<organism evidence="2">
    <name type="scientific">Panicum hallii</name>
    <dbReference type="NCBI Taxonomy" id="206008"/>
    <lineage>
        <taxon>Eukaryota</taxon>
        <taxon>Viridiplantae</taxon>
        <taxon>Streptophyta</taxon>
        <taxon>Embryophyta</taxon>
        <taxon>Tracheophyta</taxon>
        <taxon>Spermatophyta</taxon>
        <taxon>Magnoliopsida</taxon>
        <taxon>Liliopsida</taxon>
        <taxon>Poales</taxon>
        <taxon>Poaceae</taxon>
        <taxon>PACMAD clade</taxon>
        <taxon>Panicoideae</taxon>
        <taxon>Panicodae</taxon>
        <taxon>Paniceae</taxon>
        <taxon>Panicinae</taxon>
        <taxon>Panicum</taxon>
        <taxon>Panicum sect. Panicum</taxon>
    </lineage>
</organism>
<dbReference type="Gramene" id="PVH67060">
    <property type="protein sequence ID" value="PVH67060"/>
    <property type="gene ID" value="PAHAL_1G418300"/>
</dbReference>
<dbReference type="AlphaFoldDB" id="A0A2T8KY01"/>
<accession>A0A2T8KY01</accession>
<feature type="compositionally biased region" description="Low complexity" evidence="1">
    <location>
        <begin position="15"/>
        <end position="33"/>
    </location>
</feature>
<sequence length="67" mass="6989">MEGRSPILLLPRTTSAPAAQSSPHLSSSGSGSGSAQLARRLAAWLPCSSSRIQERDRGGWCAPVLLT</sequence>
<name>A0A2T8KY01_9POAL</name>
<reference evidence="2" key="1">
    <citation type="submission" date="2018-04" db="EMBL/GenBank/DDBJ databases">
        <title>WGS assembly of Panicum hallii.</title>
        <authorList>
            <person name="Lovell J."/>
            <person name="Jenkins J."/>
            <person name="Lowry D."/>
            <person name="Mamidi S."/>
            <person name="Sreedasyam A."/>
            <person name="Weng X."/>
            <person name="Barry K."/>
            <person name="Bonette J."/>
            <person name="Campitelli B."/>
            <person name="Daum C."/>
            <person name="Gordon S."/>
            <person name="Gould B."/>
            <person name="Lipzen A."/>
            <person name="Macqueen A."/>
            <person name="Palacio-Mejia J."/>
            <person name="Plott C."/>
            <person name="Shakirov E."/>
            <person name="Shu S."/>
            <person name="Yoshinaga Y."/>
            <person name="Zane M."/>
            <person name="Rokhsar D."/>
            <person name="Grimwood J."/>
            <person name="Schmutz J."/>
            <person name="Juenger T."/>
        </authorList>
    </citation>
    <scope>NUCLEOTIDE SEQUENCE [LARGE SCALE GENOMIC DNA]</scope>
    <source>
        <strain evidence="2">FIL2</strain>
    </source>
</reference>
<proteinExistence type="predicted"/>
<evidence type="ECO:0000313" key="2">
    <source>
        <dbReference type="EMBL" id="PVH67060.1"/>
    </source>
</evidence>
<dbReference type="Proteomes" id="UP000243499">
    <property type="component" value="Chromosome 1"/>
</dbReference>
<gene>
    <name evidence="2" type="ORF">PAHAL_1G418300</name>
</gene>